<accession>A0AAD9U248</accession>
<comment type="caution">
    <text evidence="1">The sequence shown here is derived from an EMBL/GenBank/DDBJ whole genome shotgun (WGS) entry which is preliminary data.</text>
</comment>
<dbReference type="GO" id="GO:0000212">
    <property type="term" value="P:meiotic spindle organization"/>
    <property type="evidence" value="ECO:0007669"/>
    <property type="project" value="InterPro"/>
</dbReference>
<dbReference type="AlphaFoldDB" id="A0AAD9U248"/>
<evidence type="ECO:0000313" key="1">
    <source>
        <dbReference type="EMBL" id="KAK2646086.1"/>
    </source>
</evidence>
<dbReference type="GO" id="GO:0042138">
    <property type="term" value="P:meiotic DNA double-strand break formation"/>
    <property type="evidence" value="ECO:0007669"/>
    <property type="project" value="InterPro"/>
</dbReference>
<dbReference type="GO" id="GO:0007059">
    <property type="term" value="P:chromosome segregation"/>
    <property type="evidence" value="ECO:0007669"/>
    <property type="project" value="TreeGrafter"/>
</dbReference>
<organism evidence="1 2">
    <name type="scientific">Dipteronia dyeriana</name>
    <dbReference type="NCBI Taxonomy" id="168575"/>
    <lineage>
        <taxon>Eukaryota</taxon>
        <taxon>Viridiplantae</taxon>
        <taxon>Streptophyta</taxon>
        <taxon>Embryophyta</taxon>
        <taxon>Tracheophyta</taxon>
        <taxon>Spermatophyta</taxon>
        <taxon>Magnoliopsida</taxon>
        <taxon>eudicotyledons</taxon>
        <taxon>Gunneridae</taxon>
        <taxon>Pentapetalae</taxon>
        <taxon>rosids</taxon>
        <taxon>malvids</taxon>
        <taxon>Sapindales</taxon>
        <taxon>Sapindaceae</taxon>
        <taxon>Hippocastanoideae</taxon>
        <taxon>Acereae</taxon>
        <taxon>Dipteronia</taxon>
    </lineage>
</organism>
<proteinExistence type="predicted"/>
<gene>
    <name evidence="1" type="ORF">Ddye_021281</name>
</gene>
<dbReference type="InterPro" id="IPR037500">
    <property type="entry name" value="Msp1"/>
</dbReference>
<sequence>MDQPTTNTNQNSNATSQNDESLKLAVAVSLLRSKLLQNQTDSDALRWKRKAKERKKELLRLRDDLREAEDASRFDLFPKSASCKCFFFDNLGKLSPKQAADGSHGRFNDILRRRFLRQVRLNERRRRRGDSSQRRSLSELNCEDELEQLKASVDFLVELCETVSTVEEANFANWSHQAVDFIMASLKNLLSVGKNMESVEGIISSLITRLVRRMCSTKEDGTYLIASWNVKLNSISCYLTTMLALLLTYSCLSCFCFQAGASESYHIDNDSQFCIQHLIRKLASESYIGQHAILSVSQRISVVAESLLFLDPFDDAFPNMHQCLFLMIQLIEFSISDYLSPWSGSEGFDKTLFEEWVTSVLHARKALEQLESRNGLYVLYMDRVTGELAKQVNQVSSLQKLNFDILDKLFL</sequence>
<reference evidence="1" key="1">
    <citation type="journal article" date="2023" name="Plant J.">
        <title>Genome sequences and population genomics provide insights into the demographic history, inbreeding, and mutation load of two 'living fossil' tree species of Dipteronia.</title>
        <authorList>
            <person name="Feng Y."/>
            <person name="Comes H.P."/>
            <person name="Chen J."/>
            <person name="Zhu S."/>
            <person name="Lu R."/>
            <person name="Zhang X."/>
            <person name="Li P."/>
            <person name="Qiu J."/>
            <person name="Olsen K.M."/>
            <person name="Qiu Y."/>
        </authorList>
    </citation>
    <scope>NUCLEOTIDE SEQUENCE</scope>
    <source>
        <strain evidence="1">KIB01</strain>
    </source>
</reference>
<dbReference type="PANTHER" id="PTHR35768:SF1">
    <property type="entry name" value="PROTEIN MULTIPOLAR SPINDLE 1"/>
    <property type="match status" value="1"/>
</dbReference>
<protein>
    <recommendedName>
        <fullName evidence="3">Protein MULTIPOLAR SPINDLE 1</fullName>
    </recommendedName>
</protein>
<name>A0AAD9U248_9ROSI</name>
<dbReference type="GO" id="GO:0007140">
    <property type="term" value="P:male meiotic nuclear division"/>
    <property type="evidence" value="ECO:0007669"/>
    <property type="project" value="TreeGrafter"/>
</dbReference>
<evidence type="ECO:0008006" key="3">
    <source>
        <dbReference type="Google" id="ProtNLM"/>
    </source>
</evidence>
<keyword evidence="2" id="KW-1185">Reference proteome</keyword>
<evidence type="ECO:0000313" key="2">
    <source>
        <dbReference type="Proteomes" id="UP001280121"/>
    </source>
</evidence>
<dbReference type="PANTHER" id="PTHR35768">
    <property type="entry name" value="PROTEIN MULTIPOLAR SPINDLE 1"/>
    <property type="match status" value="1"/>
</dbReference>
<dbReference type="EMBL" id="JANJYI010000006">
    <property type="protein sequence ID" value="KAK2646086.1"/>
    <property type="molecule type" value="Genomic_DNA"/>
</dbReference>
<dbReference type="Proteomes" id="UP001280121">
    <property type="component" value="Unassembled WGS sequence"/>
</dbReference>